<keyword evidence="3" id="KW-1185">Reference proteome</keyword>
<evidence type="ECO:0000313" key="3">
    <source>
        <dbReference type="Proteomes" id="UP001283361"/>
    </source>
</evidence>
<name>A0AAE0YEA6_9GAST</name>
<proteinExistence type="predicted"/>
<accession>A0AAE0YEA6</accession>
<dbReference type="EMBL" id="JAWDGP010006346">
    <property type="protein sequence ID" value="KAK3742593.1"/>
    <property type="molecule type" value="Genomic_DNA"/>
</dbReference>
<sequence length="85" mass="9991">MSMEYTKDKGRSQEHPKQKLALRWQGCGEQETNDTALIKELESLAERKPQPKRMEYKQKINRPRNLEEHRSPRGLLSRDLSQLSG</sequence>
<evidence type="ECO:0000313" key="2">
    <source>
        <dbReference type="EMBL" id="KAK3742593.1"/>
    </source>
</evidence>
<gene>
    <name evidence="2" type="ORF">RRG08_023425</name>
</gene>
<reference evidence="2" key="1">
    <citation type="journal article" date="2023" name="G3 (Bethesda)">
        <title>A reference genome for the long-term kleptoplast-retaining sea slug Elysia crispata morphotype clarki.</title>
        <authorList>
            <person name="Eastman K.E."/>
            <person name="Pendleton A.L."/>
            <person name="Shaikh M.A."/>
            <person name="Suttiyut T."/>
            <person name="Ogas R."/>
            <person name="Tomko P."/>
            <person name="Gavelis G."/>
            <person name="Widhalm J.R."/>
            <person name="Wisecaver J.H."/>
        </authorList>
    </citation>
    <scope>NUCLEOTIDE SEQUENCE</scope>
    <source>
        <strain evidence="2">ECLA1</strain>
    </source>
</reference>
<dbReference type="AlphaFoldDB" id="A0AAE0YEA6"/>
<protein>
    <submittedName>
        <fullName evidence="2">Uncharacterized protein</fullName>
    </submittedName>
</protein>
<feature type="region of interest" description="Disordered" evidence="1">
    <location>
        <begin position="42"/>
        <end position="85"/>
    </location>
</feature>
<organism evidence="2 3">
    <name type="scientific">Elysia crispata</name>
    <name type="common">lettuce slug</name>
    <dbReference type="NCBI Taxonomy" id="231223"/>
    <lineage>
        <taxon>Eukaryota</taxon>
        <taxon>Metazoa</taxon>
        <taxon>Spiralia</taxon>
        <taxon>Lophotrochozoa</taxon>
        <taxon>Mollusca</taxon>
        <taxon>Gastropoda</taxon>
        <taxon>Heterobranchia</taxon>
        <taxon>Euthyneura</taxon>
        <taxon>Panpulmonata</taxon>
        <taxon>Sacoglossa</taxon>
        <taxon>Placobranchoidea</taxon>
        <taxon>Plakobranchidae</taxon>
        <taxon>Elysia</taxon>
    </lineage>
</organism>
<evidence type="ECO:0000256" key="1">
    <source>
        <dbReference type="SAM" id="MobiDB-lite"/>
    </source>
</evidence>
<feature type="compositionally biased region" description="Basic and acidic residues" evidence="1">
    <location>
        <begin position="42"/>
        <end position="71"/>
    </location>
</feature>
<dbReference type="Proteomes" id="UP001283361">
    <property type="component" value="Unassembled WGS sequence"/>
</dbReference>
<comment type="caution">
    <text evidence="2">The sequence shown here is derived from an EMBL/GenBank/DDBJ whole genome shotgun (WGS) entry which is preliminary data.</text>
</comment>